<proteinExistence type="predicted"/>
<dbReference type="InterPro" id="IPR011889">
    <property type="entry name" value="Liste_lipo_26"/>
</dbReference>
<evidence type="ECO:0000256" key="2">
    <source>
        <dbReference type="SAM" id="Phobius"/>
    </source>
</evidence>
<sequence length="2101" mass="221805">MTYHEGVSGKGRAAFAHSAGSGRGHAGNSGRIGDLGHSDSVARKSSLRHGGSPAHRGRHVSRSVRLSLWLTFFGALIVLFLSMYFRPAPEAIADPPAFGPDGYFSTLNVGDRPVVSDGWDSARRIVFGKTDSSQTYQNKSVSGGYKTLAKGAVESVADADIGVGQSYSKSATTSVLAGEALLFADNTVTSGFTFDSSGNPFTNDFDSGAANTGYRSGPALASVGVASQNYSVFEQGLLRSAPVEGVCTNASGCKSGSYTQQTDSVNSYRVFPLSTGDVKQYFNHTSGLSVDSNLACPSKICVNNSSGFWLRSARWNGVAYAYDVWNDGAPSSDNTSFGSYGLRPALRLNLDNLLLSSKSTDYAQPSNSDAASSLTLTFKDESLPALGAINLDSSNRVEESTFSLPLGSTYPLTAGNVSAYPDGLGWKLVNQSSSDGTVAKSGSGTSLSTQDISAGTYDLYVWGLDKGSASEGVTHRGTAPQHFTVTIAEPESFEFTLNITDLNTNVVVPANGLEHAGPDYGAPYMWGVDWWTGTKWEAISCSTSANSDTANQTCNGNLTFQGKSRTGTDVGPQLGKPASWGVSTTGNLRMRLTNASNGGSTSWLNAFATASFDGVHQTASMITEVGDIPFLGIKDPDVAVTSAGNGTGKHMFKGASNLVRVGRVFYNADPGWASVTKTEVSFAHRMFEGTTSLETIGDGSFDLSSITKVGDFFGADVFHNSGIQMLPNASFNLSSISTINSTTPSSRGYFLSGAFRDATRLATLPLGSFNTWALTGDVYNDFFKDAFKGATSLTSLPDGSFNLSNVTGAGNAFFASAFQGATSLPGLPANSFKFGTSLNTVGADFFNSTFKDAHALNALPAGSFDLSNVTTVGERFLNMTYAGTTAATAPQLNRAAVVQVASKWSLNEVPSQASGVFTSTFENVSTATGKLLESDVAQLAKDPGDKKTFLGTKMCTDSTYSQHWGMMNCHFEFTVNIPANKLDEQLIVPANGRGTSETTFEVPYQWDVDIWNSGTSAWTPLACDSGVNNSATDYCISSTFAGQSADLANSGPKVGTPRTLGLSSAGNIKLRLKNANASEQRGWLRAFATSGSTSAHQTATLITSVGDVPFIGIRGISYAGSTGNTVAMSMFESADHLESIGAILNINDPDWAEMQTANWFFFEKTFLHAHALSSIASGSFHINNISGATGFRFFYQTFRDTPSLKYLPAGSFDTSNITDVLSGYFDQTFYGATSLLALPVSSFNTDHLLSASEGANFSHFLRDAKSIKHLPDGSFNISNLQHLGTYSFLSMFSGASALEDLPAGSFVLNTNVTTTGDRVFENMFKNAASLTSLPVGSFDTSHLNSVGLNFMLDTFAGDTKALAPKLNRAAVVQVASKWALSEASSQASGVFTSTFKNVATAKGKLLVSDAAQLTKDPGSTKRSFAGTGFCTDSPHAWSWGLINCNFEFTVHVDDASANLVVPTNGRANDGGTYGATYSWRIQRWDGSDWVTVPCQTSLNNGSGTGQEGCSGTDVYTGKSYDSSTAGPRLGAPSVWGAVNGTDVKLRLVDSLSSSNISITGTRGWLRAFGTYGASAHQTAPKIRSVGDIPFIGIKNDDNVEKTGNFAGYQMLRNASALTSVGKVLSPDDPDWVQVTTVGEYLLGQALFGASTLHTIGNTSLRTDNVAGVVGPGFFHATFSGNVSLESLPAASLNTSRITTVGADFFDRTFDGATSLRTLPDGSLDTENIISIGSQFFQGTFRNTSSLTGLPTGSLSFKNVPSANFNNVFEQTFFGATELKDLPADSFNVSKIAGPVGGNFFHATFTSTTLENLPDGSFNISKITIVGNNFFDQTFNNVSSLKSLPTGSFGIDSITGTTGNYFFFRTFRNTALQALPDSSFVLSSNLIAVGDNSFKGTFFNVKNLKSLPSGAFNTSKIATVGAEFMSNMFSGDSIANAPKLARQTVLDVVSKWNLDATNLTKTGVYEDTFRNNRVAQGEILVADATQIGMNPGAVRNTFTGTFLCSDSEFRANWGLRACSPPTALPYTGGLPIALLVALIGLGVLLLSAVLNRGRYITPERMLSKSVAGRRAGAAVAAGSAGPRTESGAGAHAARSLKRGKHR</sequence>
<accession>A0AB39U8H1</accession>
<protein>
    <submittedName>
        <fullName evidence="3">BspA family leucine-rich repeat surface protein</fullName>
    </submittedName>
</protein>
<dbReference type="RefSeq" id="WP_369344662.1">
    <property type="nucleotide sequence ID" value="NZ_CP129674.1"/>
</dbReference>
<keyword evidence="2" id="KW-0472">Membrane</keyword>
<gene>
    <name evidence="3" type="ORF">QN215_03100</name>
</gene>
<organism evidence="3">
    <name type="scientific">Bifidobacterium aquikefiricola</name>
    <dbReference type="NCBI Taxonomy" id="3059038"/>
    <lineage>
        <taxon>Bacteria</taxon>
        <taxon>Bacillati</taxon>
        <taxon>Actinomycetota</taxon>
        <taxon>Actinomycetes</taxon>
        <taxon>Bifidobacteriales</taxon>
        <taxon>Bifidobacteriaceae</taxon>
        <taxon>Bifidobacterium</taxon>
    </lineage>
</organism>
<evidence type="ECO:0000313" key="3">
    <source>
        <dbReference type="EMBL" id="XDS45125.1"/>
    </source>
</evidence>
<dbReference type="EMBL" id="CP129674">
    <property type="protein sequence ID" value="XDS45125.1"/>
    <property type="molecule type" value="Genomic_DNA"/>
</dbReference>
<keyword evidence="2" id="KW-1133">Transmembrane helix</keyword>
<name>A0AB39U8H1_9BIFI</name>
<feature type="region of interest" description="Disordered" evidence="1">
    <location>
        <begin position="2076"/>
        <end position="2101"/>
    </location>
</feature>
<evidence type="ECO:0000256" key="1">
    <source>
        <dbReference type="SAM" id="MobiDB-lite"/>
    </source>
</evidence>
<dbReference type="KEGG" id="baqk:QN215_03100"/>
<feature type="transmembrane region" description="Helical" evidence="2">
    <location>
        <begin position="2027"/>
        <end position="2049"/>
    </location>
</feature>
<feature type="transmembrane region" description="Helical" evidence="2">
    <location>
        <begin position="66"/>
        <end position="85"/>
    </location>
</feature>
<dbReference type="NCBIfam" id="TIGR02167">
    <property type="entry name" value="Liste_lipo_26"/>
    <property type="match status" value="1"/>
</dbReference>
<keyword evidence="2" id="KW-0812">Transmembrane</keyword>
<feature type="region of interest" description="Disordered" evidence="1">
    <location>
        <begin position="14"/>
        <end position="57"/>
    </location>
</feature>
<reference evidence="3" key="1">
    <citation type="submission" date="2023-07" db="EMBL/GenBank/DDBJ databases">
        <title>Bifidobacterium aquikefiriaerophilum sp. nov. and Bifidobacterium eccum sp. nov., isolated from water kefir.</title>
        <authorList>
            <person name="Breselge S."/>
            <person name="Bellassi P."/>
            <person name="Barcenilla C."/>
            <person name="Alvarez-Ordonez A."/>
            <person name="Morelli L."/>
            <person name="Cotter P.D."/>
        </authorList>
    </citation>
    <scope>NUCLEOTIDE SEQUENCE</scope>
    <source>
        <strain evidence="3">WK041_4_12</strain>
    </source>
</reference>